<dbReference type="EMBL" id="RZNB01000003">
    <property type="protein sequence ID" value="RWZ51111.1"/>
    <property type="molecule type" value="Genomic_DNA"/>
</dbReference>
<evidence type="ECO:0000313" key="1">
    <source>
        <dbReference type="EMBL" id="RWZ51111.1"/>
    </source>
</evidence>
<dbReference type="Gene3D" id="3.40.50.1820">
    <property type="entry name" value="alpha/beta hydrolase"/>
    <property type="match status" value="1"/>
</dbReference>
<dbReference type="SUPFAM" id="SSF53474">
    <property type="entry name" value="alpha/beta-Hydrolases"/>
    <property type="match status" value="1"/>
</dbReference>
<dbReference type="OrthoDB" id="4790882at2"/>
<organism evidence="1 2">
    <name type="scientific">Labedella phragmitis</name>
    <dbReference type="NCBI Taxonomy" id="2498849"/>
    <lineage>
        <taxon>Bacteria</taxon>
        <taxon>Bacillati</taxon>
        <taxon>Actinomycetota</taxon>
        <taxon>Actinomycetes</taxon>
        <taxon>Micrococcales</taxon>
        <taxon>Microbacteriaceae</taxon>
        <taxon>Labedella</taxon>
    </lineage>
</organism>
<dbReference type="AlphaFoldDB" id="A0A444PTC0"/>
<name>A0A444PTC0_9MICO</name>
<dbReference type="InterPro" id="IPR029058">
    <property type="entry name" value="AB_hydrolase_fold"/>
</dbReference>
<dbReference type="Proteomes" id="UP000288547">
    <property type="component" value="Unassembled WGS sequence"/>
</dbReference>
<proteinExistence type="predicted"/>
<dbReference type="RefSeq" id="WP_128495102.1">
    <property type="nucleotide sequence ID" value="NZ_RZNB01000003.1"/>
</dbReference>
<evidence type="ECO:0000313" key="2">
    <source>
        <dbReference type="Proteomes" id="UP000288547"/>
    </source>
</evidence>
<sequence length="468" mass="47825">MTGIEVSSGARSSVDTDQIRERAMYLDMLAATVSAWRFDVREAMAVVEAVPQAAAYDFARSDLLAAGAALERASDQAARVGAAAAVAATAYGTADRVANSLVDWVGGLAGRAVGFLATRALPALIAPLASSALPVVIPALVAAGVVWAHPVSRRAVVTLGADLGSWIGANSRYVANPAAVGLVRAAVSASDDVVAGALRLPRRAVDTGLVGVVSSPLVAATTRVVDTPVSVAPVGGTRPITAPSTVADIAARIPANAPGQPQIRIEKYEGPEGDRAWAVYVGSTVEFGVGESEEPFDLESAIGTMAGEDGAAYRAVEQAMTDAGVGADEPVTLAGHSQGGLVAAALAESGDYAVDSLVTFGAPSAQIPAADGVPTVVVEHSDDLVPALAGQAPADDSRTVVSRDTLSREQEGDSLLSAHSIEEYARTADLIDRSGDQRLVEFRESFMRSVATGASGAATDYRADRELR</sequence>
<keyword evidence="2" id="KW-1185">Reference proteome</keyword>
<accession>A0A444PTC0</accession>
<protein>
    <recommendedName>
        <fullName evidence="3">Alpha/beta hydrolase</fullName>
    </recommendedName>
</protein>
<comment type="caution">
    <text evidence="1">The sequence shown here is derived from an EMBL/GenBank/DDBJ whole genome shotgun (WGS) entry which is preliminary data.</text>
</comment>
<gene>
    <name evidence="1" type="ORF">ELQ90_09990</name>
</gene>
<evidence type="ECO:0008006" key="3">
    <source>
        <dbReference type="Google" id="ProtNLM"/>
    </source>
</evidence>
<reference evidence="1 2" key="1">
    <citation type="submission" date="2018-12" db="EMBL/GenBank/DDBJ databases">
        <authorList>
            <person name="Li F."/>
        </authorList>
    </citation>
    <scope>NUCLEOTIDE SEQUENCE [LARGE SCALE GENOMIC DNA]</scope>
    <source>
        <strain evidence="1 2">11W25H-1</strain>
    </source>
</reference>